<dbReference type="Proteomes" id="UP000776276">
    <property type="component" value="Unassembled WGS sequence"/>
</dbReference>
<proteinExistence type="predicted"/>
<evidence type="ECO:0000256" key="1">
    <source>
        <dbReference type="SAM" id="MobiDB-lite"/>
    </source>
</evidence>
<comment type="caution">
    <text evidence="3">The sequence shown here is derived from an EMBL/GenBank/DDBJ whole genome shotgun (WGS) entry which is preliminary data.</text>
</comment>
<evidence type="ECO:0000256" key="2">
    <source>
        <dbReference type="SAM" id="SignalP"/>
    </source>
</evidence>
<keyword evidence="2" id="KW-0732">Signal</keyword>
<feature type="region of interest" description="Disordered" evidence="1">
    <location>
        <begin position="23"/>
        <end position="52"/>
    </location>
</feature>
<feature type="signal peptide" evidence="2">
    <location>
        <begin position="1"/>
        <end position="17"/>
    </location>
</feature>
<protein>
    <recommendedName>
        <fullName evidence="5">Cytochrome c domain-containing protein</fullName>
    </recommendedName>
</protein>
<feature type="chain" id="PRO_5045290472" description="Cytochrome c domain-containing protein" evidence="2">
    <location>
        <begin position="18"/>
        <end position="116"/>
    </location>
</feature>
<evidence type="ECO:0000313" key="4">
    <source>
        <dbReference type="Proteomes" id="UP000776276"/>
    </source>
</evidence>
<organism evidence="3 4">
    <name type="scientific">Sphingomonas quercus</name>
    <dbReference type="NCBI Taxonomy" id="2842451"/>
    <lineage>
        <taxon>Bacteria</taxon>
        <taxon>Pseudomonadati</taxon>
        <taxon>Pseudomonadota</taxon>
        <taxon>Alphaproteobacteria</taxon>
        <taxon>Sphingomonadales</taxon>
        <taxon>Sphingomonadaceae</taxon>
        <taxon>Sphingomonas</taxon>
    </lineage>
</organism>
<evidence type="ECO:0008006" key="5">
    <source>
        <dbReference type="Google" id="ProtNLM"/>
    </source>
</evidence>
<dbReference type="EMBL" id="JAHKRT010000009">
    <property type="protein sequence ID" value="MBU3079306.1"/>
    <property type="molecule type" value="Genomic_DNA"/>
</dbReference>
<gene>
    <name evidence="3" type="ORF">KOF26_15725</name>
</gene>
<feature type="compositionally biased region" description="Pro residues" evidence="1">
    <location>
        <begin position="25"/>
        <end position="36"/>
    </location>
</feature>
<evidence type="ECO:0000313" key="3">
    <source>
        <dbReference type="EMBL" id="MBU3079306.1"/>
    </source>
</evidence>
<keyword evidence="4" id="KW-1185">Reference proteome</keyword>
<sequence>MKLIPSLLLLPALGAAAALVAQTPTPAPTPPAPPPAAAAAQGGSPLPPGPGHDTMVRVCSGCHAPDIAAQQRLTPDGWHELVEMMANNGAVATDAELAEITVYLTRSFPADQLPGR</sequence>
<accession>A0ABS6BLX1</accession>
<reference evidence="3 4" key="1">
    <citation type="submission" date="2021-06" db="EMBL/GenBank/DDBJ databases">
        <title>Sphingomonas sp. XMGL2, whole genome shotgun sequencing project.</title>
        <authorList>
            <person name="Zhao G."/>
            <person name="Shen L."/>
        </authorList>
    </citation>
    <scope>NUCLEOTIDE SEQUENCE [LARGE SCALE GENOMIC DNA]</scope>
    <source>
        <strain evidence="3 4">XMGL2</strain>
    </source>
</reference>
<dbReference type="RefSeq" id="WP_216327238.1">
    <property type="nucleotide sequence ID" value="NZ_JAHKRT010000009.1"/>
</dbReference>
<name>A0ABS6BLX1_9SPHN</name>